<dbReference type="RefSeq" id="XP_004334172.1">
    <property type="nucleotide sequence ID" value="XM_004334124.1"/>
</dbReference>
<reference evidence="3 4" key="1">
    <citation type="journal article" date="2013" name="Genome Biol.">
        <title>Genome of Acanthamoeba castellanii highlights extensive lateral gene transfer and early evolution of tyrosine kinase signaling.</title>
        <authorList>
            <person name="Clarke M."/>
            <person name="Lohan A.J."/>
            <person name="Liu B."/>
            <person name="Lagkouvardos I."/>
            <person name="Roy S."/>
            <person name="Zafar N."/>
            <person name="Bertelli C."/>
            <person name="Schilde C."/>
            <person name="Kianianmomeni A."/>
            <person name="Burglin T.R."/>
            <person name="Frech C."/>
            <person name="Turcotte B."/>
            <person name="Kopec K.O."/>
            <person name="Synnott J.M."/>
            <person name="Choo C."/>
            <person name="Paponov I."/>
            <person name="Finkler A."/>
            <person name="Soon Heng Tan C."/>
            <person name="Hutchins A.P."/>
            <person name="Weinmeier T."/>
            <person name="Rattei T."/>
            <person name="Chu J.S."/>
            <person name="Gimenez G."/>
            <person name="Irimia M."/>
            <person name="Rigden D.J."/>
            <person name="Fitzpatrick D.A."/>
            <person name="Lorenzo-Morales J."/>
            <person name="Bateman A."/>
            <person name="Chiu C.H."/>
            <person name="Tang P."/>
            <person name="Hegemann P."/>
            <person name="Fromm H."/>
            <person name="Raoult D."/>
            <person name="Greub G."/>
            <person name="Miranda-Saavedra D."/>
            <person name="Chen N."/>
            <person name="Nash P."/>
            <person name="Ginger M.L."/>
            <person name="Horn M."/>
            <person name="Schaap P."/>
            <person name="Caler L."/>
            <person name="Loftus B."/>
        </authorList>
    </citation>
    <scope>NUCLEOTIDE SEQUENCE [LARGE SCALE GENOMIC DNA]</scope>
    <source>
        <strain evidence="3 4">Neff</strain>
    </source>
</reference>
<accession>L8GH60</accession>
<dbReference type="STRING" id="1257118.L8GH60"/>
<dbReference type="AlphaFoldDB" id="L8GH60"/>
<gene>
    <name evidence="3" type="ORF">ACA1_140750</name>
</gene>
<evidence type="ECO:0000313" key="3">
    <source>
        <dbReference type="EMBL" id="ELR12159.1"/>
    </source>
</evidence>
<dbReference type="Proteomes" id="UP000011083">
    <property type="component" value="Unassembled WGS sequence"/>
</dbReference>
<keyword evidence="4" id="KW-1185">Reference proteome</keyword>
<protein>
    <submittedName>
        <fullName evidence="3">HMG (High mobility group) box domain containing protein</fullName>
    </submittedName>
</protein>
<keyword evidence="1" id="KW-0539">Nucleus</keyword>
<dbReference type="PROSITE" id="PS50118">
    <property type="entry name" value="HMG_BOX_2"/>
    <property type="match status" value="1"/>
</dbReference>
<dbReference type="Gene3D" id="1.10.30.10">
    <property type="entry name" value="High mobility group box domain"/>
    <property type="match status" value="1"/>
</dbReference>
<evidence type="ECO:0000313" key="4">
    <source>
        <dbReference type="Proteomes" id="UP000011083"/>
    </source>
</evidence>
<dbReference type="Pfam" id="PF00505">
    <property type="entry name" value="HMG_box"/>
    <property type="match status" value="1"/>
</dbReference>
<dbReference type="VEuPathDB" id="AmoebaDB:ACA1_140750"/>
<sequence length="105" mass="12217">MNHDQLPAATATTSPAVLPQPVKAMTAFHLWRKDNEDHYRTANPWVGGTELSALLALGWRRLDATTKKRYEEQAEADQQRFDREWAYYNARLQRMTHTEPTPIQH</sequence>
<dbReference type="SMART" id="SM00398">
    <property type="entry name" value="HMG"/>
    <property type="match status" value="1"/>
</dbReference>
<keyword evidence="1" id="KW-0238">DNA-binding</keyword>
<organism evidence="3 4">
    <name type="scientific">Acanthamoeba castellanii (strain ATCC 30010 / Neff)</name>
    <dbReference type="NCBI Taxonomy" id="1257118"/>
    <lineage>
        <taxon>Eukaryota</taxon>
        <taxon>Amoebozoa</taxon>
        <taxon>Discosea</taxon>
        <taxon>Longamoebia</taxon>
        <taxon>Centramoebida</taxon>
        <taxon>Acanthamoebidae</taxon>
        <taxon>Acanthamoeba</taxon>
    </lineage>
</organism>
<proteinExistence type="predicted"/>
<dbReference type="InterPro" id="IPR036910">
    <property type="entry name" value="HMG_box_dom_sf"/>
</dbReference>
<dbReference type="EMBL" id="KB008128">
    <property type="protein sequence ID" value="ELR12159.1"/>
    <property type="molecule type" value="Genomic_DNA"/>
</dbReference>
<dbReference type="GeneID" id="14912640"/>
<evidence type="ECO:0000256" key="1">
    <source>
        <dbReference type="PROSITE-ProRule" id="PRU00267"/>
    </source>
</evidence>
<feature type="DNA-binding region" description="HMG box" evidence="1">
    <location>
        <begin position="21"/>
        <end position="89"/>
    </location>
</feature>
<dbReference type="GO" id="GO:0003677">
    <property type="term" value="F:DNA binding"/>
    <property type="evidence" value="ECO:0007669"/>
    <property type="project" value="UniProtKB-UniRule"/>
</dbReference>
<dbReference type="GO" id="GO:0005634">
    <property type="term" value="C:nucleus"/>
    <property type="evidence" value="ECO:0007669"/>
    <property type="project" value="UniProtKB-UniRule"/>
</dbReference>
<evidence type="ECO:0000259" key="2">
    <source>
        <dbReference type="PROSITE" id="PS50118"/>
    </source>
</evidence>
<feature type="domain" description="HMG box" evidence="2">
    <location>
        <begin position="21"/>
        <end position="89"/>
    </location>
</feature>
<name>L8GH60_ACACF</name>
<dbReference type="KEGG" id="acan:ACA1_140750"/>
<dbReference type="InterPro" id="IPR009071">
    <property type="entry name" value="HMG_box_dom"/>
</dbReference>
<dbReference type="SUPFAM" id="SSF47095">
    <property type="entry name" value="HMG-box"/>
    <property type="match status" value="1"/>
</dbReference>
<dbReference type="OrthoDB" id="1919336at2759"/>